<sequence length="550" mass="63695">MDASISPDVQILIIDEQSLAQSYLKFALEKLGYQQIDMADRAQDAIQLCKTRQYDLIICAHNLQKGKDGFQLYEELKARGLQKLSTGFIFISADTDPSLVYSVIELQPDEFLAKPFVMGDLEVRIERVLKRKQRLKPIYQLLDHGQPERALELVNTELAKSSSTAFYPLLLKLKGDLLLQLQQYNEAEQFFNSMLDLQPFPWARIGLARTLLWLQKEDQALAMLQQLTRRPETRLEALDCMAELDFRQQQYDEAQQHLQQAAALAPRNLLRQQKLLQLCRINHDYETQYQAAKSMVKFSRHSMHEQPDLYLNMARAGIDFALTLEQDDEQSLRLSRQINQCLSSIRQQFNENRKEFQQEVIQARLLYLKDNKDKAQQLLKDLQEKVPDNDSIEDALDRAKALHEVGLSDAANKLFRQISQRCQREGSDPVFSAYLKQEQQERASMPYGARELNNNAVHLYQHGNWQEAFKAFELALRVMPKSAAIALNLLQTILSAPRRTAINESQQETLILRCLDIIERGKLNPDQVKRYQKLKEKHPERFGDPSVISH</sequence>
<dbReference type="InterPro" id="IPR052048">
    <property type="entry name" value="ST_Response_Regulator"/>
</dbReference>
<dbReference type="InterPro" id="IPR001789">
    <property type="entry name" value="Sig_transdc_resp-reg_receiver"/>
</dbReference>
<accession>A0ABT9GRL5</accession>
<keyword evidence="6" id="KW-1185">Reference proteome</keyword>
<name>A0ABT9GRL5_9GAMM</name>
<dbReference type="PANTHER" id="PTHR43228:SF1">
    <property type="entry name" value="TWO-COMPONENT RESPONSE REGULATOR ARR22"/>
    <property type="match status" value="1"/>
</dbReference>
<protein>
    <submittedName>
        <fullName evidence="5">Response regulator</fullName>
    </submittedName>
</protein>
<proteinExistence type="predicted"/>
<feature type="repeat" description="TPR" evidence="2">
    <location>
        <begin position="235"/>
        <end position="268"/>
    </location>
</feature>
<dbReference type="InterPro" id="IPR019734">
    <property type="entry name" value="TPR_rpt"/>
</dbReference>
<dbReference type="SMART" id="SM00448">
    <property type="entry name" value="REC"/>
    <property type="match status" value="1"/>
</dbReference>
<evidence type="ECO:0000256" key="2">
    <source>
        <dbReference type="PROSITE-ProRule" id="PRU00339"/>
    </source>
</evidence>
<dbReference type="PANTHER" id="PTHR43228">
    <property type="entry name" value="TWO-COMPONENT RESPONSE REGULATOR"/>
    <property type="match status" value="1"/>
</dbReference>
<evidence type="ECO:0000313" key="6">
    <source>
        <dbReference type="Proteomes" id="UP001236258"/>
    </source>
</evidence>
<dbReference type="InterPro" id="IPR011006">
    <property type="entry name" value="CheY-like_superfamily"/>
</dbReference>
<comment type="caution">
    <text evidence="1">Lacks conserved residue(s) required for the propagation of feature annotation.</text>
</comment>
<evidence type="ECO:0000259" key="4">
    <source>
        <dbReference type="PROSITE" id="PS50110"/>
    </source>
</evidence>
<dbReference type="PROSITE" id="PS50005">
    <property type="entry name" value="TPR"/>
    <property type="match status" value="3"/>
</dbReference>
<dbReference type="Proteomes" id="UP001236258">
    <property type="component" value="Unassembled WGS sequence"/>
</dbReference>
<dbReference type="Gene3D" id="1.25.40.10">
    <property type="entry name" value="Tetratricopeptide repeat domain"/>
    <property type="match status" value="2"/>
</dbReference>
<feature type="repeat" description="TPR" evidence="2">
    <location>
        <begin position="449"/>
        <end position="482"/>
    </location>
</feature>
<evidence type="ECO:0000256" key="3">
    <source>
        <dbReference type="SAM" id="Coils"/>
    </source>
</evidence>
<dbReference type="RefSeq" id="WP_305945675.1">
    <property type="nucleotide sequence ID" value="NZ_JAUZVY010000004.1"/>
</dbReference>
<reference evidence="5 6" key="1">
    <citation type="submission" date="2023-08" db="EMBL/GenBank/DDBJ databases">
        <authorList>
            <person name="Joshi A."/>
            <person name="Thite S."/>
        </authorList>
    </citation>
    <scope>NUCLEOTIDE SEQUENCE [LARGE SCALE GENOMIC DNA]</scope>
    <source>
        <strain evidence="5 6">1E1</strain>
    </source>
</reference>
<feature type="repeat" description="TPR" evidence="2">
    <location>
        <begin position="168"/>
        <end position="201"/>
    </location>
</feature>
<keyword evidence="3" id="KW-0175">Coiled coil</keyword>
<dbReference type="SMART" id="SM00028">
    <property type="entry name" value="TPR"/>
    <property type="match status" value="3"/>
</dbReference>
<dbReference type="Gene3D" id="3.40.50.2300">
    <property type="match status" value="1"/>
</dbReference>
<dbReference type="PROSITE" id="PS50110">
    <property type="entry name" value="RESPONSE_REGULATORY"/>
    <property type="match status" value="1"/>
</dbReference>
<keyword evidence="2" id="KW-0802">TPR repeat</keyword>
<dbReference type="EMBL" id="JAUZVY010000004">
    <property type="protein sequence ID" value="MDP4529604.1"/>
    <property type="molecule type" value="Genomic_DNA"/>
</dbReference>
<feature type="coiled-coil region" evidence="3">
    <location>
        <begin position="346"/>
        <end position="385"/>
    </location>
</feature>
<organism evidence="5 6">
    <name type="scientific">Alkalimonas delamerensis</name>
    <dbReference type="NCBI Taxonomy" id="265981"/>
    <lineage>
        <taxon>Bacteria</taxon>
        <taxon>Pseudomonadati</taxon>
        <taxon>Pseudomonadota</taxon>
        <taxon>Gammaproteobacteria</taxon>
        <taxon>Alkalimonas</taxon>
    </lineage>
</organism>
<dbReference type="SUPFAM" id="SSF52172">
    <property type="entry name" value="CheY-like"/>
    <property type="match status" value="1"/>
</dbReference>
<evidence type="ECO:0000256" key="1">
    <source>
        <dbReference type="PROSITE-ProRule" id="PRU00169"/>
    </source>
</evidence>
<dbReference type="SUPFAM" id="SSF48452">
    <property type="entry name" value="TPR-like"/>
    <property type="match status" value="1"/>
</dbReference>
<comment type="caution">
    <text evidence="5">The sequence shown here is derived from an EMBL/GenBank/DDBJ whole genome shotgun (WGS) entry which is preliminary data.</text>
</comment>
<evidence type="ECO:0000313" key="5">
    <source>
        <dbReference type="EMBL" id="MDP4529604.1"/>
    </source>
</evidence>
<dbReference type="InterPro" id="IPR011990">
    <property type="entry name" value="TPR-like_helical_dom_sf"/>
</dbReference>
<dbReference type="Pfam" id="PF00072">
    <property type="entry name" value="Response_reg"/>
    <property type="match status" value="1"/>
</dbReference>
<feature type="domain" description="Response regulatory" evidence="4">
    <location>
        <begin position="10"/>
        <end position="129"/>
    </location>
</feature>
<dbReference type="CDD" id="cd17589">
    <property type="entry name" value="REC_TPR"/>
    <property type="match status" value="1"/>
</dbReference>
<gene>
    <name evidence="5" type="ORF">Q3O59_11290</name>
</gene>